<sequence length="222" mass="24391">MDRSAFFRYLTEVDARLFPDGMSDAQQRGLTVKLTIWDAHYSAYPDSYLAAALGQIHRETGGRMEPVLEAFAADRSEAAQRLQAAFDSGRLSWVKTPYWQADESGQIAVGGGDIQLTHRRNYLKAEAQLAKRGIACGLAADYDRILDPVVSAHVAFCGMIEGWFRPCRLADFDAGDGRLDYRAARDVVNGDGAHIGDEIVRNCEIYAAALRAGGGFQRGRAK</sequence>
<keyword evidence="2" id="KW-1185">Reference proteome</keyword>
<proteinExistence type="predicted"/>
<protein>
    <recommendedName>
        <fullName evidence="3">Glycoside hydrolase family 19 catalytic domain-containing protein</fullName>
    </recommendedName>
</protein>
<evidence type="ECO:0000313" key="2">
    <source>
        <dbReference type="Proteomes" id="UP001430804"/>
    </source>
</evidence>
<gene>
    <name evidence="1" type="ORF">KY465_12190</name>
</gene>
<name>A0ABS6WQ05_9HYPH</name>
<evidence type="ECO:0008006" key="3">
    <source>
        <dbReference type="Google" id="ProtNLM"/>
    </source>
</evidence>
<reference evidence="1" key="1">
    <citation type="submission" date="2021-07" db="EMBL/GenBank/DDBJ databases">
        <title>Pseudohoeflea marina sp. nov. a polyhydroxyalcanoate-producing bacterium.</title>
        <authorList>
            <person name="Zheng W."/>
            <person name="Yu S."/>
            <person name="Huang Y."/>
        </authorList>
    </citation>
    <scope>NUCLEOTIDE SEQUENCE</scope>
    <source>
        <strain evidence="1">DP4N28-3</strain>
    </source>
</reference>
<evidence type="ECO:0000313" key="1">
    <source>
        <dbReference type="EMBL" id="MBW3098042.1"/>
    </source>
</evidence>
<dbReference type="RefSeq" id="WP_219201981.1">
    <property type="nucleotide sequence ID" value="NZ_JAHWQX010000003.1"/>
</dbReference>
<accession>A0ABS6WQ05</accession>
<dbReference type="Proteomes" id="UP001430804">
    <property type="component" value="Unassembled WGS sequence"/>
</dbReference>
<dbReference type="EMBL" id="JAHWQX010000003">
    <property type="protein sequence ID" value="MBW3098042.1"/>
    <property type="molecule type" value="Genomic_DNA"/>
</dbReference>
<organism evidence="1 2">
    <name type="scientific">Pseudohoeflea coraliihabitans</name>
    <dbReference type="NCBI Taxonomy" id="2860393"/>
    <lineage>
        <taxon>Bacteria</taxon>
        <taxon>Pseudomonadati</taxon>
        <taxon>Pseudomonadota</taxon>
        <taxon>Alphaproteobacteria</taxon>
        <taxon>Hyphomicrobiales</taxon>
        <taxon>Rhizobiaceae</taxon>
        <taxon>Pseudohoeflea</taxon>
    </lineage>
</organism>
<comment type="caution">
    <text evidence="1">The sequence shown here is derived from an EMBL/GenBank/DDBJ whole genome shotgun (WGS) entry which is preliminary data.</text>
</comment>